<reference evidence="5" key="1">
    <citation type="submission" date="2023-05" db="EMBL/GenBank/DDBJ databases">
        <authorList>
            <person name="Zhang X."/>
        </authorList>
    </citation>
    <scope>NUCLEOTIDE SEQUENCE</scope>
    <source>
        <strain evidence="5">YF14B1</strain>
    </source>
</reference>
<dbReference type="SMART" id="SM00028">
    <property type="entry name" value="TPR"/>
    <property type="match status" value="13"/>
</dbReference>
<dbReference type="Pfam" id="PF13432">
    <property type="entry name" value="TPR_16"/>
    <property type="match status" value="6"/>
</dbReference>
<keyword evidence="4" id="KW-0732">Signal</keyword>
<evidence type="ECO:0000256" key="1">
    <source>
        <dbReference type="ARBA" id="ARBA00022737"/>
    </source>
</evidence>
<comment type="caution">
    <text evidence="5">The sequence shown here is derived from an EMBL/GenBank/DDBJ whole genome shotgun (WGS) entry which is preliminary data.</text>
</comment>
<name>A0AAE3QYB5_9BACT</name>
<dbReference type="PROSITE" id="PS50005">
    <property type="entry name" value="TPR"/>
    <property type="match status" value="2"/>
</dbReference>
<dbReference type="Gene3D" id="1.25.40.10">
    <property type="entry name" value="Tetratricopeptide repeat domain"/>
    <property type="match status" value="9"/>
</dbReference>
<evidence type="ECO:0000313" key="5">
    <source>
        <dbReference type="EMBL" id="MDJ1485795.1"/>
    </source>
</evidence>
<evidence type="ECO:0000256" key="2">
    <source>
        <dbReference type="ARBA" id="ARBA00022803"/>
    </source>
</evidence>
<dbReference type="PANTHER" id="PTHR45586">
    <property type="entry name" value="TPR REPEAT-CONTAINING PROTEIN PA4667"/>
    <property type="match status" value="1"/>
</dbReference>
<sequence>MQKLAILIYSVLAFLLISFTSFAQTTQTFSADDYTYRTALELFDREKYATAQKAFQDYIDLNKGDLLTVEAKYYVAICALYLENDDAEPTIERFIAEYPNHPKAAMAYYEMGNYYFNQKNTEKAIAYFEKVDISSLSKEQQVEAKFKLAYLYFSKQDFLKAGNLFDELKRSNNKYTYAASYYAGYCNYRKGSYTEALTDLKRAAQSPEYAPMVPYMIVNVYYKQGKYDELIEYAQTLGTSKDIRNADEVFLLVGESYYRKGDYANAARYLKESVGKTKSRPAPEIAYRLGYAQYKTGDFKSAAENFKITATTAKDTLAQYASYHMGLSYLQSGNKPFALTAFDQARRGKASKQVAEDAAYYHAKVSFETNAGPETTALLKDFLKNYPTSSYKNEINELLSESYLASNNYNEAIAHIEAIPNRTPKIDEAYQRVTFNKGAEFFNKDQYNEALTQFQKSLSRPKVTEVAIAAHFWSGETQSAVQNYPSAINEYAAVFREPESKNTEYYNRSRYGIGYAYYNNKEYDKAATHFREYTTAVGPNGKNYADALVRLADCQYVAKNFDAAIQLYDQALALPGSEKDYILFQKANALNFAGRDEEARRTFDELSNKYSSSRYADNAMYQRADVDFEKGNYNAAITGFTRVIESNAASGVVPYALQKRALAYSNLQQYDKAIADYQRILDKYPTSKVSNSALLGLQETLASAKRSDEFGTYLEKYRRANPQDNSTESIEFDAAKSLYLNEKYPQAISAMEAYIRNHPDSEQKYDARYYIADSYYKFGDRANAVKNFQLVISEGRSQYLVRSVSRMGDLELNAKNYSSAAGYYRRLLTASQSKKDQTAALSGLMESYYQLPNYDSARYYISQVVATGGSSPSAVNKALLYKGKSYYLQNNYEKAVDELLSAANAAQDEYGAEAQYLVADALYKQKKYKESLEMCFAVNDKFGSFEKWRGKAFLLVADNYVALDETFQAKATLQSIIENSGDKEVVAEAKNKLKALESK</sequence>
<dbReference type="Proteomes" id="UP001241110">
    <property type="component" value="Unassembled WGS sequence"/>
</dbReference>
<protein>
    <submittedName>
        <fullName evidence="5">Tetratricopeptide repeat protein</fullName>
    </submittedName>
</protein>
<evidence type="ECO:0000256" key="4">
    <source>
        <dbReference type="SAM" id="SignalP"/>
    </source>
</evidence>
<gene>
    <name evidence="5" type="ORF">QNI16_35265</name>
</gene>
<evidence type="ECO:0000256" key="3">
    <source>
        <dbReference type="PROSITE-ProRule" id="PRU00339"/>
    </source>
</evidence>
<dbReference type="EMBL" id="JASJOS010000023">
    <property type="protein sequence ID" value="MDJ1485795.1"/>
    <property type="molecule type" value="Genomic_DNA"/>
</dbReference>
<dbReference type="InterPro" id="IPR019734">
    <property type="entry name" value="TPR_rpt"/>
</dbReference>
<dbReference type="InterPro" id="IPR051012">
    <property type="entry name" value="CellSynth/LPSAsmb/PSIAsmb"/>
</dbReference>
<keyword evidence="1" id="KW-0677">Repeat</keyword>
<dbReference type="Pfam" id="PF13174">
    <property type="entry name" value="TPR_6"/>
    <property type="match status" value="1"/>
</dbReference>
<organism evidence="5 6">
    <name type="scientific">Xanthocytophaga flava</name>
    <dbReference type="NCBI Taxonomy" id="3048013"/>
    <lineage>
        <taxon>Bacteria</taxon>
        <taxon>Pseudomonadati</taxon>
        <taxon>Bacteroidota</taxon>
        <taxon>Cytophagia</taxon>
        <taxon>Cytophagales</taxon>
        <taxon>Rhodocytophagaceae</taxon>
        <taxon>Xanthocytophaga</taxon>
    </lineage>
</organism>
<dbReference type="SUPFAM" id="SSF81901">
    <property type="entry name" value="HCP-like"/>
    <property type="match status" value="1"/>
</dbReference>
<feature type="repeat" description="TPR" evidence="3">
    <location>
        <begin position="654"/>
        <end position="687"/>
    </location>
</feature>
<keyword evidence="2 3" id="KW-0802">TPR repeat</keyword>
<feature type="signal peptide" evidence="4">
    <location>
        <begin position="1"/>
        <end position="23"/>
    </location>
</feature>
<evidence type="ECO:0000313" key="6">
    <source>
        <dbReference type="Proteomes" id="UP001241110"/>
    </source>
</evidence>
<dbReference type="RefSeq" id="WP_313988820.1">
    <property type="nucleotide sequence ID" value="NZ_JASJOS010000023.1"/>
</dbReference>
<feature type="repeat" description="TPR" evidence="3">
    <location>
        <begin position="105"/>
        <end position="138"/>
    </location>
</feature>
<dbReference type="PANTHER" id="PTHR45586:SF15">
    <property type="entry name" value="TPR REPEAT-CONTAINING PROTEIN YPIA"/>
    <property type="match status" value="1"/>
</dbReference>
<dbReference type="InterPro" id="IPR011990">
    <property type="entry name" value="TPR-like_helical_dom_sf"/>
</dbReference>
<proteinExistence type="predicted"/>
<accession>A0AAE3QYB5</accession>
<feature type="chain" id="PRO_5041982192" evidence="4">
    <location>
        <begin position="24"/>
        <end position="999"/>
    </location>
</feature>
<dbReference type="SUPFAM" id="SSF48452">
    <property type="entry name" value="TPR-like"/>
    <property type="match status" value="5"/>
</dbReference>
<dbReference type="AlphaFoldDB" id="A0AAE3QYB5"/>